<name>R4YXE9_9ACTN</name>
<dbReference type="STRING" id="1229780.BN381_130378"/>
<reference evidence="1 2" key="1">
    <citation type="journal article" date="2013" name="ISME J.">
        <title>Metabolic model for the filamentous 'Candidatus Microthrix parvicella' based on genomic and metagenomic analyses.</title>
        <authorList>
            <person name="Jon McIlroy S."/>
            <person name="Kristiansen R."/>
            <person name="Albertsen M."/>
            <person name="Michael Karst S."/>
            <person name="Rossetti S."/>
            <person name="Lund Nielsen J."/>
            <person name="Tandoi V."/>
            <person name="James Seviour R."/>
            <person name="Nielsen P.H."/>
        </authorList>
    </citation>
    <scope>NUCLEOTIDE SEQUENCE [LARGE SCALE GENOMIC DNA]</scope>
    <source>
        <strain evidence="1 2">RN1</strain>
    </source>
</reference>
<organism evidence="1 2">
    <name type="scientific">Candidatus Neomicrothrix parvicella RN1</name>
    <dbReference type="NCBI Taxonomy" id="1229780"/>
    <lineage>
        <taxon>Bacteria</taxon>
        <taxon>Bacillati</taxon>
        <taxon>Actinomycetota</taxon>
        <taxon>Acidimicrobiia</taxon>
        <taxon>Acidimicrobiales</taxon>
        <taxon>Microthrixaceae</taxon>
        <taxon>Candidatus Neomicrothrix</taxon>
    </lineage>
</organism>
<dbReference type="Pfam" id="PF09661">
    <property type="entry name" value="DUF2398"/>
    <property type="match status" value="1"/>
</dbReference>
<dbReference type="eggNOG" id="ENOG502Z9YN">
    <property type="taxonomic scope" value="Bacteria"/>
</dbReference>
<protein>
    <recommendedName>
        <fullName evidence="3">TIGR02678 family protein</fullName>
    </recommendedName>
</protein>
<evidence type="ECO:0000313" key="2">
    <source>
        <dbReference type="Proteomes" id="UP000018291"/>
    </source>
</evidence>
<proteinExistence type="predicted"/>
<keyword evidence="2" id="KW-1185">Reference proteome</keyword>
<sequence length="443" mass="48885">MSAATGLIAPFDGTTAGPRAAVQIDAGELEDFQRTARLLLGHPLVTPTWPNPRALTTVRRWEVPLRNEFSRVLGFRLDVGRSSARLYRRAATTSVHRGPFTRTLRPLGHVACSFLCLVLAALEELGDQTTASRLADAVLRLRSGDDALPVDLTVYTQRRAFVDAVTWLEDRGVLGLRDGGADQWLDHDAEGDALYDVDRDCVSRLLVSSPSVLRGVGEAADFLVEPTAPGTEDRPQALRHRLARRLVEGPVMSYIDLGPEELAYVRERRTRLVRDLEQLTGCHVESRAEGMSLVDAQIEPITESKHRFPGGGTLTQAALLWGAALVDLAATGEEVAAEMVRDPEVRPAVAAERWVGDAAGEQAWEDIVEEYRSRFSSDYRESPDKLRREVRELLGRFGLLGVEDDRLRVHAALARYRPDTEAEIGVAARQNTLTSQLFGDDHS</sequence>
<dbReference type="RefSeq" id="WP_012224537.1">
    <property type="nucleotide sequence ID" value="NZ_HG422565.1"/>
</dbReference>
<gene>
    <name evidence="1" type="ORF">BN381_130378</name>
</gene>
<dbReference type="Proteomes" id="UP000018291">
    <property type="component" value="Unassembled WGS sequence"/>
</dbReference>
<dbReference type="NCBIfam" id="TIGR02678">
    <property type="entry name" value="TIGR02678 family protein"/>
    <property type="match status" value="1"/>
</dbReference>
<dbReference type="HOGENOM" id="CLU_049155_0_0_11"/>
<accession>R4YXE9</accession>
<dbReference type="EMBL" id="CANL01000005">
    <property type="protein sequence ID" value="CCM62820.1"/>
    <property type="molecule type" value="Genomic_DNA"/>
</dbReference>
<dbReference type="AlphaFoldDB" id="R4YXE9"/>
<dbReference type="InterPro" id="IPR013494">
    <property type="entry name" value="CHP02678"/>
</dbReference>
<comment type="caution">
    <text evidence="1">The sequence shown here is derived from an EMBL/GenBank/DDBJ whole genome shotgun (WGS) entry which is preliminary data.</text>
</comment>
<evidence type="ECO:0008006" key="3">
    <source>
        <dbReference type="Google" id="ProtNLM"/>
    </source>
</evidence>
<evidence type="ECO:0000313" key="1">
    <source>
        <dbReference type="EMBL" id="CCM62820.1"/>
    </source>
</evidence>